<evidence type="ECO:0000313" key="1">
    <source>
        <dbReference type="EMBL" id="KMT53204.1"/>
    </source>
</evidence>
<protein>
    <submittedName>
        <fullName evidence="1">Uncharacterized protein</fullName>
    </submittedName>
</protein>
<name>A0A0J8FWU0_9PSED</name>
<gene>
    <name evidence="1" type="ORF">ACR52_23905</name>
</gene>
<dbReference type="PATRIC" id="fig|1674920.3.peg.3199"/>
<dbReference type="STRING" id="1674920.ACR52_23905"/>
<accession>A0A0J8FWU0</accession>
<reference evidence="1 2" key="1">
    <citation type="submission" date="2015-06" db="EMBL/GenBank/DDBJ databases">
        <title>Draft genome sequence of an Antarctic Pseudomonas sp. strain KG01 with full potential for biotechnological applications.</title>
        <authorList>
            <person name="Pavlov M.S."/>
            <person name="Lira F."/>
            <person name="Martinez J.L."/>
            <person name="Marshall S.H."/>
        </authorList>
    </citation>
    <scope>NUCLEOTIDE SEQUENCE [LARGE SCALE GENOMIC DNA]</scope>
    <source>
        <strain evidence="1 2">KG01</strain>
    </source>
</reference>
<keyword evidence="2" id="KW-1185">Reference proteome</keyword>
<sequence length="88" mass="9447">MIGCGSGVFDKAPGLRGSATVAGEVLPQQNHGGDSAMLPPVSIIEREGALILKRLRRMWQSTTAEPNLAEGRASLSVVMWTSQQSRRK</sequence>
<dbReference type="Proteomes" id="UP000037551">
    <property type="component" value="Unassembled WGS sequence"/>
</dbReference>
<comment type="caution">
    <text evidence="1">The sequence shown here is derived from an EMBL/GenBank/DDBJ whole genome shotgun (WGS) entry which is preliminary data.</text>
</comment>
<organism evidence="1 2">
    <name type="scientific">Pseudomonas fildesensis</name>
    <dbReference type="NCBI Taxonomy" id="1674920"/>
    <lineage>
        <taxon>Bacteria</taxon>
        <taxon>Pseudomonadati</taxon>
        <taxon>Pseudomonadota</taxon>
        <taxon>Gammaproteobacteria</taxon>
        <taxon>Pseudomonadales</taxon>
        <taxon>Pseudomonadaceae</taxon>
        <taxon>Pseudomonas</taxon>
    </lineage>
</organism>
<evidence type="ECO:0000313" key="2">
    <source>
        <dbReference type="Proteomes" id="UP000037551"/>
    </source>
</evidence>
<dbReference type="EMBL" id="LFMW01000018">
    <property type="protein sequence ID" value="KMT53204.1"/>
    <property type="molecule type" value="Genomic_DNA"/>
</dbReference>
<dbReference type="AlphaFoldDB" id="A0A0J8FWU0"/>
<proteinExistence type="predicted"/>